<evidence type="ECO:0000313" key="6">
    <source>
        <dbReference type="Proteomes" id="UP000515908"/>
    </source>
</evidence>
<dbReference type="GO" id="GO:0005634">
    <property type="term" value="C:nucleus"/>
    <property type="evidence" value="ECO:0007669"/>
    <property type="project" value="TreeGrafter"/>
</dbReference>
<evidence type="ECO:0000259" key="4">
    <source>
        <dbReference type="Pfam" id="PF06244"/>
    </source>
</evidence>
<evidence type="ECO:0000256" key="2">
    <source>
        <dbReference type="ARBA" id="ARBA00023054"/>
    </source>
</evidence>
<dbReference type="InterPro" id="IPR010422">
    <property type="entry name" value="Ccdc124/Oxs1"/>
</dbReference>
<name>A0A7G2CKD4_9TRYP</name>
<evidence type="ECO:0000313" key="5">
    <source>
        <dbReference type="EMBL" id="CAD2219537.1"/>
    </source>
</evidence>
<dbReference type="AlphaFoldDB" id="A0A7G2CKD4"/>
<feature type="domain" description="Coiled-coil" evidence="4">
    <location>
        <begin position="149"/>
        <end position="219"/>
    </location>
</feature>
<dbReference type="InterPro" id="IPR054414">
    <property type="entry name" value="Ccdc124/Oxs1_C"/>
</dbReference>
<dbReference type="Pfam" id="PF06244">
    <property type="entry name" value="Ccdc124"/>
    <property type="match status" value="1"/>
</dbReference>
<keyword evidence="6" id="KW-1185">Reference proteome</keyword>
<gene>
    <name evidence="5" type="ORF">ADEAN_000704500</name>
</gene>
<dbReference type="GO" id="GO:0003713">
    <property type="term" value="F:transcription coactivator activity"/>
    <property type="evidence" value="ECO:0007669"/>
    <property type="project" value="TreeGrafter"/>
</dbReference>
<protein>
    <submittedName>
        <fullName evidence="5">Coiled-coil domain-containing protein 124 /Oxs1, putative</fullName>
    </submittedName>
</protein>
<feature type="region of interest" description="Disordered" evidence="3">
    <location>
        <begin position="132"/>
        <end position="168"/>
    </location>
</feature>
<accession>A0A7G2CKD4</accession>
<dbReference type="PANTHER" id="PTHR21680">
    <property type="entry name" value="COILED-COIL DOMAIN-CONTAINING PROTEIN 124"/>
    <property type="match status" value="1"/>
</dbReference>
<dbReference type="PANTHER" id="PTHR21680:SF0">
    <property type="entry name" value="COILED-COIL DOMAIN-CONTAINING PROTEIN 124"/>
    <property type="match status" value="1"/>
</dbReference>
<dbReference type="GO" id="GO:0006366">
    <property type="term" value="P:transcription by RNA polymerase II"/>
    <property type="evidence" value="ECO:0007669"/>
    <property type="project" value="TreeGrafter"/>
</dbReference>
<keyword evidence="2" id="KW-0175">Coiled coil</keyword>
<proteinExistence type="inferred from homology"/>
<evidence type="ECO:0000256" key="1">
    <source>
        <dbReference type="ARBA" id="ARBA00008296"/>
    </source>
</evidence>
<feature type="compositionally biased region" description="Basic residues" evidence="3">
    <location>
        <begin position="84"/>
        <end position="94"/>
    </location>
</feature>
<feature type="compositionally biased region" description="Basic and acidic residues" evidence="3">
    <location>
        <begin position="158"/>
        <end position="168"/>
    </location>
</feature>
<organism evidence="5 6">
    <name type="scientific">Angomonas deanei</name>
    <dbReference type="NCBI Taxonomy" id="59799"/>
    <lineage>
        <taxon>Eukaryota</taxon>
        <taxon>Discoba</taxon>
        <taxon>Euglenozoa</taxon>
        <taxon>Kinetoplastea</taxon>
        <taxon>Metakinetoplastina</taxon>
        <taxon>Trypanosomatida</taxon>
        <taxon>Trypanosomatidae</taxon>
        <taxon>Strigomonadinae</taxon>
        <taxon>Angomonas</taxon>
    </lineage>
</organism>
<dbReference type="EMBL" id="LR877158">
    <property type="protein sequence ID" value="CAD2219537.1"/>
    <property type="molecule type" value="Genomic_DNA"/>
</dbReference>
<comment type="similarity">
    <text evidence="1">Belongs to the CCDC124 family.</text>
</comment>
<dbReference type="OrthoDB" id="76412at2759"/>
<feature type="region of interest" description="Disordered" evidence="3">
    <location>
        <begin position="1"/>
        <end position="98"/>
    </location>
</feature>
<evidence type="ECO:0000256" key="3">
    <source>
        <dbReference type="SAM" id="MobiDB-lite"/>
    </source>
</evidence>
<feature type="compositionally biased region" description="Basic and acidic residues" evidence="3">
    <location>
        <begin position="10"/>
        <end position="74"/>
    </location>
</feature>
<dbReference type="Proteomes" id="UP000515908">
    <property type="component" value="Chromosome 14"/>
</dbReference>
<feature type="region of interest" description="Disordered" evidence="3">
    <location>
        <begin position="231"/>
        <end position="251"/>
    </location>
</feature>
<reference evidence="5 6" key="1">
    <citation type="submission" date="2020-08" db="EMBL/GenBank/DDBJ databases">
        <authorList>
            <person name="Newling K."/>
            <person name="Davey J."/>
            <person name="Forrester S."/>
        </authorList>
    </citation>
    <scope>NUCLEOTIDE SEQUENCE [LARGE SCALE GENOMIC DNA]</scope>
    <source>
        <strain evidence="6">Crithidia deanei Carvalho (ATCC PRA-265)</strain>
    </source>
</reference>
<sequence length="251" mass="29729">MSAKNKYYNRHSEEARLRDEERKMTEKERREKQKEDAMWEENDKQTLKKKEKEREEAKKEAERARREAEKKEQLIQEEQEITKGKHAPPKKLTKRQMQADLDKALEEYEKQRQRELAKGGVVEIQLPEKINNRENGVAPPPDVIQSSGSAGDAVSALKKGEEEIPDDRHIGKRARVLYKQFFKENIQAVKEEKPGMRRTQYNDVLWDMWLKSPANPFVQRNEQRNWERLQAEREWINGGGSDEEDEEEEDA</sequence>
<dbReference type="VEuPathDB" id="TriTrypDB:ADEAN_000704500"/>
<feature type="compositionally biased region" description="Acidic residues" evidence="3">
    <location>
        <begin position="241"/>
        <end position="251"/>
    </location>
</feature>